<dbReference type="AlphaFoldDB" id="Q9LGD9"/>
<dbReference type="EMBL" id="AP002525">
    <property type="protein sequence ID" value="BAB07986.1"/>
    <property type="molecule type" value="Genomic_DNA"/>
</dbReference>
<gene>
    <name evidence="2" type="primary">P0462H08.10</name>
</gene>
<feature type="compositionally biased region" description="Basic and acidic residues" evidence="1">
    <location>
        <begin position="1"/>
        <end position="31"/>
    </location>
</feature>
<evidence type="ECO:0000313" key="2">
    <source>
        <dbReference type="EMBL" id="BAB07986.1"/>
    </source>
</evidence>
<sequence>MGEMRDRENRARVENEGRTRDRGGGKEETKHMATGGGRGGDDATRSVAGGGPTLVAGA</sequence>
<reference evidence="2" key="1">
    <citation type="journal article" date="2002" name="Nature">
        <title>The genome sequence and structure of rice chromosome 1.</title>
        <authorList>
            <person name="Sasaki T."/>
            <person name="Matsumoto T."/>
            <person name="Yamamoto K."/>
            <person name="Sakata K."/>
            <person name="Baba T."/>
            <person name="Katayose Y."/>
            <person name="Wu J."/>
            <person name="Niimura Y."/>
            <person name="Cheng Z."/>
            <person name="Nagamura Y."/>
            <person name="Antonio B.A."/>
            <person name="Kanamori H."/>
            <person name="Hosokawa S."/>
            <person name="Masukawa M."/>
            <person name="Arikawa K."/>
            <person name="Chiden Y."/>
            <person name="Hayashi M."/>
            <person name="Okamoto M."/>
            <person name="Ando T."/>
            <person name="Aoki H."/>
            <person name="Arita K."/>
            <person name="Hamada M."/>
            <person name="Harada C."/>
            <person name="Hijishita S."/>
            <person name="Honda M."/>
            <person name="Ichikawa Y."/>
            <person name="Idonuma A."/>
            <person name="Iijima M."/>
            <person name="Ikeda M."/>
            <person name="Ikeno M."/>
            <person name="Itoh S."/>
            <person name="Itoh T."/>
            <person name="Itoh Y."/>
            <person name="Itoh Y."/>
            <person name="Iwabuchi A."/>
            <person name="Kamiya K."/>
            <person name="Karasawa W."/>
            <person name="Katagiri S."/>
            <person name="Kikuta A."/>
            <person name="Kobayashi N."/>
            <person name="Kono I."/>
            <person name="Machita K."/>
            <person name="Maehara T."/>
            <person name="Mizuno H."/>
            <person name="Mizubayashi T."/>
            <person name="Mukai Y."/>
            <person name="Nagasaki H."/>
            <person name="Nakashima M."/>
            <person name="Nakama Y."/>
            <person name="Nakamichi Y."/>
            <person name="Nakamura M."/>
            <person name="Namiki N."/>
            <person name="Negishi M."/>
            <person name="Ohta I."/>
            <person name="Ono N."/>
            <person name="Saji S."/>
            <person name="Sakai K."/>
            <person name="Shibata M."/>
            <person name="Shimokawa T."/>
            <person name="Shomura A."/>
            <person name="Song J."/>
            <person name="Takazaki Y."/>
            <person name="Terasawa K."/>
            <person name="Tsuji K."/>
            <person name="Waki K."/>
            <person name="Yamagata H."/>
            <person name="Yamane H."/>
            <person name="Yoshiki S."/>
            <person name="Yoshihara R."/>
            <person name="Yukawa K."/>
            <person name="Zhong H."/>
            <person name="Iwama H."/>
            <person name="Endo T."/>
            <person name="Ito H."/>
            <person name="Hahn J.H."/>
            <person name="Kim H.I."/>
            <person name="Eun M.Y."/>
            <person name="Yano M."/>
            <person name="Jiang J."/>
            <person name="Gojobori T."/>
        </authorList>
    </citation>
    <scope>NUCLEOTIDE SEQUENCE [LARGE SCALE GENOMIC DNA]</scope>
</reference>
<evidence type="ECO:0000256" key="1">
    <source>
        <dbReference type="SAM" id="MobiDB-lite"/>
    </source>
</evidence>
<organism evidence="2">
    <name type="scientific">Oryza sativa subsp. japonica</name>
    <name type="common">Rice</name>
    <dbReference type="NCBI Taxonomy" id="39947"/>
    <lineage>
        <taxon>Eukaryota</taxon>
        <taxon>Viridiplantae</taxon>
        <taxon>Streptophyta</taxon>
        <taxon>Embryophyta</taxon>
        <taxon>Tracheophyta</taxon>
        <taxon>Spermatophyta</taxon>
        <taxon>Magnoliopsida</taxon>
        <taxon>Liliopsida</taxon>
        <taxon>Poales</taxon>
        <taxon>Poaceae</taxon>
        <taxon>BOP clade</taxon>
        <taxon>Oryzoideae</taxon>
        <taxon>Oryzeae</taxon>
        <taxon>Oryzinae</taxon>
        <taxon>Oryza</taxon>
        <taxon>Oryza sativa</taxon>
    </lineage>
</organism>
<feature type="region of interest" description="Disordered" evidence="1">
    <location>
        <begin position="1"/>
        <end position="58"/>
    </location>
</feature>
<accession>Q9LGD9</accession>
<protein>
    <submittedName>
        <fullName evidence="2">Uncharacterized protein</fullName>
    </submittedName>
</protein>
<dbReference type="Proteomes" id="UP000817658">
    <property type="component" value="Chromosome 1"/>
</dbReference>
<name>Q9LGD9_ORYSJ</name>
<proteinExistence type="predicted"/>